<evidence type="ECO:0000313" key="3">
    <source>
        <dbReference type="Proteomes" id="UP000035526"/>
    </source>
</evidence>
<reference evidence="2 3" key="1">
    <citation type="submission" date="2014-01" db="EMBL/GenBank/DDBJ databases">
        <title>Development of a Comparative Genomic Fingerprinting Assay for High Resolution Genotyping of Arcobacter butzleri.</title>
        <authorList>
            <person name="Webb A.L."/>
            <person name="Inglis G.D."/>
            <person name="Kruczkiewicz P."/>
            <person name="Selinger L.B."/>
            <person name="Taboada E.N."/>
        </authorList>
    </citation>
    <scope>NUCLEOTIDE SEQUENCE [LARGE SCALE GENOMIC DNA]</scope>
    <source>
        <strain evidence="2 3">L351</strain>
    </source>
</reference>
<dbReference type="AlphaFoldDB" id="A0A837J673"/>
<name>A0A837J673_9BACT</name>
<gene>
    <name evidence="2" type="ORF">AF76_03725</name>
</gene>
<dbReference type="SUPFAM" id="SSF46955">
    <property type="entry name" value="Putative DNA-binding domain"/>
    <property type="match status" value="1"/>
</dbReference>
<dbReference type="InterPro" id="IPR041657">
    <property type="entry name" value="HTH_17"/>
</dbReference>
<dbReference type="EMBL" id="JAIS01000050">
    <property type="protein sequence ID" value="KLE01924.1"/>
    <property type="molecule type" value="Genomic_DNA"/>
</dbReference>
<dbReference type="Pfam" id="PF12728">
    <property type="entry name" value="HTH_17"/>
    <property type="match status" value="1"/>
</dbReference>
<dbReference type="InterPro" id="IPR009061">
    <property type="entry name" value="DNA-bd_dom_put_sf"/>
</dbReference>
<dbReference type="Gene3D" id="1.10.1660.10">
    <property type="match status" value="1"/>
</dbReference>
<accession>A0A837J673</accession>
<protein>
    <submittedName>
        <fullName evidence="2">Regulatory protein</fullName>
    </submittedName>
</protein>
<sequence length="62" mass="6936">MSNINHTQKFMRAKELAKYLGIGLSTVWLYAKQGKITPKKISDKITVFNVEDVEKALIGGVL</sequence>
<comment type="caution">
    <text evidence="2">The sequence shown here is derived from an EMBL/GenBank/DDBJ whole genome shotgun (WGS) entry which is preliminary data.</text>
</comment>
<feature type="domain" description="Helix-turn-helix" evidence="1">
    <location>
        <begin position="11"/>
        <end position="55"/>
    </location>
</feature>
<evidence type="ECO:0000313" key="2">
    <source>
        <dbReference type="EMBL" id="KLE01924.1"/>
    </source>
</evidence>
<dbReference type="RefSeq" id="WP_046991393.1">
    <property type="nucleotide sequence ID" value="NZ_JAIS01000050.1"/>
</dbReference>
<proteinExistence type="predicted"/>
<dbReference type="Proteomes" id="UP000035526">
    <property type="component" value="Unassembled WGS sequence"/>
</dbReference>
<organism evidence="2 3">
    <name type="scientific">Aliarcobacter butzleri L351</name>
    <dbReference type="NCBI Taxonomy" id="1447259"/>
    <lineage>
        <taxon>Bacteria</taxon>
        <taxon>Pseudomonadati</taxon>
        <taxon>Campylobacterota</taxon>
        <taxon>Epsilonproteobacteria</taxon>
        <taxon>Campylobacterales</taxon>
        <taxon>Arcobacteraceae</taxon>
        <taxon>Aliarcobacter</taxon>
    </lineage>
</organism>
<evidence type="ECO:0000259" key="1">
    <source>
        <dbReference type="Pfam" id="PF12728"/>
    </source>
</evidence>